<dbReference type="GO" id="GO:0020037">
    <property type="term" value="F:heme binding"/>
    <property type="evidence" value="ECO:0007669"/>
    <property type="project" value="InterPro"/>
</dbReference>
<dbReference type="eggNOG" id="COG2124">
    <property type="taxonomic scope" value="Bacteria"/>
</dbReference>
<name>A0A0H3DAX7_AMYMU</name>
<reference evidence="2 3" key="1">
    <citation type="journal article" date="2010" name="Cell Res.">
        <title>Complete genome sequence of the rifamycin SV-producing Amycolatopsis mediterranei U32 revealed its genetic characteristics in phylogeny and metabolism.</title>
        <authorList>
            <person name="Zhao W."/>
            <person name="Zhong Y."/>
            <person name="Yuan H."/>
            <person name="Wang J."/>
            <person name="Zheng H."/>
            <person name="Wang Y."/>
            <person name="Cen X."/>
            <person name="Xu F."/>
            <person name="Bai J."/>
            <person name="Han X."/>
            <person name="Lu G."/>
            <person name="Zhu Y."/>
            <person name="Shao Z."/>
            <person name="Yan H."/>
            <person name="Li C."/>
            <person name="Peng N."/>
            <person name="Zhang Z."/>
            <person name="Zhang Y."/>
            <person name="Lin W."/>
            <person name="Fan Y."/>
            <person name="Qin Z."/>
            <person name="Hu Y."/>
            <person name="Zhu B."/>
            <person name="Wang S."/>
            <person name="Ding X."/>
            <person name="Zhao G.P."/>
        </authorList>
    </citation>
    <scope>NUCLEOTIDE SEQUENCE [LARGE SCALE GENOMIC DNA]</scope>
    <source>
        <strain evidence="3">U-32</strain>
    </source>
</reference>
<gene>
    <name evidence="2" type="ordered locus">AMED_6438</name>
</gene>
<dbReference type="PATRIC" id="fig|749927.5.peg.6693"/>
<organism evidence="2 3">
    <name type="scientific">Amycolatopsis mediterranei (strain U-32)</name>
    <dbReference type="NCBI Taxonomy" id="749927"/>
    <lineage>
        <taxon>Bacteria</taxon>
        <taxon>Bacillati</taxon>
        <taxon>Actinomycetota</taxon>
        <taxon>Actinomycetes</taxon>
        <taxon>Pseudonocardiales</taxon>
        <taxon>Pseudonocardiaceae</taxon>
        <taxon>Amycolatopsis</taxon>
    </lineage>
</organism>
<dbReference type="GO" id="GO:0016705">
    <property type="term" value="F:oxidoreductase activity, acting on paired donors, with incorporation or reduction of molecular oxygen"/>
    <property type="evidence" value="ECO:0007669"/>
    <property type="project" value="InterPro"/>
</dbReference>
<dbReference type="InterPro" id="IPR002397">
    <property type="entry name" value="Cyt_P450_B"/>
</dbReference>
<dbReference type="Gene3D" id="1.10.630.10">
    <property type="entry name" value="Cytochrome P450"/>
    <property type="match status" value="1"/>
</dbReference>
<proteinExistence type="inferred from homology"/>
<comment type="similarity">
    <text evidence="1">Belongs to the cytochrome P450 family.</text>
</comment>
<dbReference type="AlphaFoldDB" id="A0A0H3DAX7"/>
<accession>A0A0H3DAX7</accession>
<dbReference type="PRINTS" id="PR00359">
    <property type="entry name" value="BP450"/>
</dbReference>
<dbReference type="RefSeq" id="WP_013228219.1">
    <property type="nucleotide sequence ID" value="NC_014318.1"/>
</dbReference>
<dbReference type="PANTHER" id="PTHR46696:SF1">
    <property type="entry name" value="CYTOCHROME P450 YJIB-RELATED"/>
    <property type="match status" value="1"/>
</dbReference>
<dbReference type="GO" id="GO:0005506">
    <property type="term" value="F:iron ion binding"/>
    <property type="evidence" value="ECO:0007669"/>
    <property type="project" value="InterPro"/>
</dbReference>
<dbReference type="Proteomes" id="UP000000328">
    <property type="component" value="Chromosome"/>
</dbReference>
<protein>
    <submittedName>
        <fullName evidence="2">Cytochrome P450</fullName>
    </submittedName>
</protein>
<dbReference type="HOGENOM" id="CLU_1259271_0_0_11"/>
<dbReference type="KEGG" id="amd:AMED_6438"/>
<evidence type="ECO:0000313" key="2">
    <source>
        <dbReference type="EMBL" id="ADJ48170.1"/>
    </source>
</evidence>
<dbReference type="GeneID" id="92874093"/>
<dbReference type="EMBL" id="CP002000">
    <property type="protein sequence ID" value="ADJ48170.1"/>
    <property type="molecule type" value="Genomic_DNA"/>
</dbReference>
<dbReference type="GO" id="GO:0004497">
    <property type="term" value="F:monooxygenase activity"/>
    <property type="evidence" value="ECO:0007669"/>
    <property type="project" value="InterPro"/>
</dbReference>
<dbReference type="SUPFAM" id="SSF48264">
    <property type="entry name" value="Cytochrome P450"/>
    <property type="match status" value="1"/>
</dbReference>
<dbReference type="OrthoDB" id="3664945at2"/>
<sequence>MTTTEKREFPMARTCPFAPPPAYEEIREEEPVSRVRLPDRRWAWVVSRHEDVRTMLKDRRFSADRQHPDFPQLVKGGAASRRPDDERTLIEMDAPEHGPARKAVLGEFTVRRREALRPRIQEIVDGQIDALLAGPNPGDLVEALSLPVPSLVICKMLGVPYADHEFFQEHTVKMFKQSTPPEERGAAMGAIQGYLADLITEPARTTGHAGPGPCLSRSW</sequence>
<dbReference type="PANTHER" id="PTHR46696">
    <property type="entry name" value="P450, PUTATIVE (EUROFUNG)-RELATED"/>
    <property type="match status" value="1"/>
</dbReference>
<evidence type="ECO:0000256" key="1">
    <source>
        <dbReference type="ARBA" id="ARBA00010617"/>
    </source>
</evidence>
<dbReference type="InterPro" id="IPR036396">
    <property type="entry name" value="Cyt_P450_sf"/>
</dbReference>
<evidence type="ECO:0000313" key="3">
    <source>
        <dbReference type="Proteomes" id="UP000000328"/>
    </source>
</evidence>